<dbReference type="SMART" id="SM00304">
    <property type="entry name" value="HAMP"/>
    <property type="match status" value="1"/>
</dbReference>
<dbReference type="NCBIfam" id="NF033749">
    <property type="entry name" value="bact_hemeryth"/>
    <property type="match status" value="1"/>
</dbReference>
<sequence>MSELVWDEGMSVGIDAIDEDHKQIIAILAKLSSKRCHDISNKVIEDIFRELEIYVELHFNREERLLEKANYKDLIKHKASHQKFIDELPKLKEQWLSEDNNMCCEKITSFLNHWLVNHILKEDFDYIGALQNSTDLDVQQLNKAGNSIANGLLNRIENNSLLARFSRIISKKIKLNIRVFFIAFIPIFGVLLLSILVIKDNYQEYKNKTLLLSLNNIIMQVDNVSHSLQSERGLSSGVVSTNNQSLVNALLKQRLVTDQAMKQLFSLLENEIDPSVQENIHSYFELVRLNIEKLNDYRHNLDSQSERFPEVYNSYTLLIQHLLSISENLTDVDMTSSLANNISAINSMLLFKEYMGQIRAIGMNMVQGNNDDIYSNLDVSLLVGQQLHALRVFKSSANNQQIKACADFCHETKYIAMLKQLFFHTMNDHAMDEKSQYWFDSMSKKIDDLKVITGTLTLNLNNTVTAESQSLRLKYFAIFVALSVFLLVMILFSSILNFSIINPIRRITYALNNMSKGNLTVHLEPPTIDDEIGSIKTACEELRRKLLQVGIFKSVVDSQKKELAHTKSQQEHFKMLAYTDALTGAVNRHQFNSVLDEEILRANREHQDLSILMLDIDNFKKINDTFGHGIGDEVLVMFYNTCKKFARNDDVVARIGGEEFVIVLPKTNSQSAYQFADRLREQIQDIDIFVDDNTLKFTVSIGVSQWNDDVFSNAVDFVADADKLLYKAKNKGKNRVISA</sequence>
<dbReference type="NCBIfam" id="TIGR02481">
    <property type="entry name" value="hemeryth_dom"/>
    <property type="match status" value="1"/>
</dbReference>
<dbReference type="Pfam" id="PF08376">
    <property type="entry name" value="NIT"/>
    <property type="match status" value="1"/>
</dbReference>
<reference evidence="4" key="1">
    <citation type="submission" date="2022-01" db="EMBL/GenBank/DDBJ databases">
        <title>Colwellia maritima, isolated from seawater.</title>
        <authorList>
            <person name="Kristyanto S."/>
            <person name="Jung J."/>
            <person name="Jeon C.O."/>
        </authorList>
    </citation>
    <scope>NUCLEOTIDE SEQUENCE</scope>
    <source>
        <strain evidence="4">MSW7</strain>
    </source>
</reference>
<dbReference type="InterPro" id="IPR003660">
    <property type="entry name" value="HAMP_dom"/>
</dbReference>
<dbReference type="CDD" id="cd01949">
    <property type="entry name" value="GGDEF"/>
    <property type="match status" value="1"/>
</dbReference>
<dbReference type="PROSITE" id="PS50885">
    <property type="entry name" value="HAMP"/>
    <property type="match status" value="1"/>
</dbReference>
<protein>
    <recommendedName>
        <fullName evidence="1">diguanylate cyclase</fullName>
        <ecNumber evidence="1">2.7.7.65</ecNumber>
    </recommendedName>
</protein>
<dbReference type="Pfam" id="PF01814">
    <property type="entry name" value="Hemerythrin"/>
    <property type="match status" value="1"/>
</dbReference>
<dbReference type="PANTHER" id="PTHR45138:SF5">
    <property type="entry name" value="BIFUNCTIONAL PERIPLASMIC SUBSTRATE BINDING PROTEIN_CYTOPLASMIC DIGUANYLATE CYCLASE"/>
    <property type="match status" value="1"/>
</dbReference>
<dbReference type="EMBL" id="JAKKSL010000003">
    <property type="protein sequence ID" value="MCI2284704.1"/>
    <property type="molecule type" value="Genomic_DNA"/>
</dbReference>
<dbReference type="Pfam" id="PF00990">
    <property type="entry name" value="GGDEF"/>
    <property type="match status" value="1"/>
</dbReference>
<dbReference type="InterPro" id="IPR012312">
    <property type="entry name" value="Hemerythrin-like"/>
</dbReference>
<dbReference type="NCBIfam" id="TIGR00254">
    <property type="entry name" value="GGDEF"/>
    <property type="match status" value="1"/>
</dbReference>
<accession>A0ABS9X3A3</accession>
<dbReference type="CDD" id="cd12107">
    <property type="entry name" value="Hemerythrin"/>
    <property type="match status" value="1"/>
</dbReference>
<dbReference type="PROSITE" id="PS00550">
    <property type="entry name" value="HEMERYTHRINS"/>
    <property type="match status" value="1"/>
</dbReference>
<evidence type="ECO:0000259" key="2">
    <source>
        <dbReference type="PROSITE" id="PS50885"/>
    </source>
</evidence>
<evidence type="ECO:0000259" key="3">
    <source>
        <dbReference type="PROSITE" id="PS50887"/>
    </source>
</evidence>
<evidence type="ECO:0000313" key="4">
    <source>
        <dbReference type="EMBL" id="MCI2284704.1"/>
    </source>
</evidence>
<dbReference type="Pfam" id="PF00672">
    <property type="entry name" value="HAMP"/>
    <property type="match status" value="1"/>
</dbReference>
<dbReference type="SMART" id="SM00267">
    <property type="entry name" value="GGDEF"/>
    <property type="match status" value="1"/>
</dbReference>
<evidence type="ECO:0000256" key="1">
    <source>
        <dbReference type="ARBA" id="ARBA00012528"/>
    </source>
</evidence>
<dbReference type="RefSeq" id="WP_242287177.1">
    <property type="nucleotide sequence ID" value="NZ_JAKKSL010000003.1"/>
</dbReference>
<organism evidence="4 5">
    <name type="scientific">Colwellia maritima</name>
    <dbReference type="NCBI Taxonomy" id="2912588"/>
    <lineage>
        <taxon>Bacteria</taxon>
        <taxon>Pseudomonadati</taxon>
        <taxon>Pseudomonadota</taxon>
        <taxon>Gammaproteobacteria</taxon>
        <taxon>Alteromonadales</taxon>
        <taxon>Colwelliaceae</taxon>
        <taxon>Colwellia</taxon>
    </lineage>
</organism>
<dbReference type="Proteomes" id="UP001139646">
    <property type="component" value="Unassembled WGS sequence"/>
</dbReference>
<dbReference type="EC" id="2.7.7.65" evidence="1"/>
<dbReference type="InterPro" id="IPR016131">
    <property type="entry name" value="Haemerythrin_Fe_BS"/>
</dbReference>
<dbReference type="CDD" id="cd06225">
    <property type="entry name" value="HAMP"/>
    <property type="match status" value="1"/>
</dbReference>
<dbReference type="PANTHER" id="PTHR45138">
    <property type="entry name" value="REGULATORY COMPONENTS OF SENSORY TRANSDUCTION SYSTEM"/>
    <property type="match status" value="1"/>
</dbReference>
<name>A0ABS9X3A3_9GAMM</name>
<dbReference type="InterPro" id="IPR000160">
    <property type="entry name" value="GGDEF_dom"/>
</dbReference>
<proteinExistence type="predicted"/>
<feature type="domain" description="HAMP" evidence="2">
    <location>
        <begin position="498"/>
        <end position="551"/>
    </location>
</feature>
<evidence type="ECO:0000313" key="5">
    <source>
        <dbReference type="Proteomes" id="UP001139646"/>
    </source>
</evidence>
<dbReference type="PROSITE" id="PS50887">
    <property type="entry name" value="GGDEF"/>
    <property type="match status" value="1"/>
</dbReference>
<dbReference type="InterPro" id="IPR050469">
    <property type="entry name" value="Diguanylate_Cyclase"/>
</dbReference>
<dbReference type="InterPro" id="IPR013587">
    <property type="entry name" value="Nitrate/nitrite_sensing"/>
</dbReference>
<dbReference type="InterPro" id="IPR012827">
    <property type="entry name" value="Hemerythrin_metal-bd"/>
</dbReference>
<keyword evidence="5" id="KW-1185">Reference proteome</keyword>
<feature type="domain" description="GGDEF" evidence="3">
    <location>
        <begin position="607"/>
        <end position="739"/>
    </location>
</feature>
<gene>
    <name evidence="4" type="ORF">L3081_16575</name>
</gene>
<comment type="caution">
    <text evidence="4">The sequence shown here is derived from an EMBL/GenBank/DDBJ whole genome shotgun (WGS) entry which is preliminary data.</text>
</comment>